<sequence>MDSVITLLWLFRCSTISCSAHRLISLYFRSFNGSEKSNSTQHWRSFWMNSSSRSPGPASFSGGSVSISLYLGMINRPLLGRFSSNWFAATAAAAAADPAPLL</sequence>
<evidence type="ECO:0000313" key="2">
    <source>
        <dbReference type="EMBL" id="MBW47975.1"/>
    </source>
</evidence>
<reference evidence="2" key="1">
    <citation type="submission" date="2018-01" db="EMBL/GenBank/DDBJ databases">
        <title>An insight into the sialome of Amazonian anophelines.</title>
        <authorList>
            <person name="Ribeiro J.M."/>
            <person name="Scarpassa V."/>
            <person name="Calvo E."/>
        </authorList>
    </citation>
    <scope>NUCLEOTIDE SEQUENCE</scope>
    <source>
        <tissue evidence="2">Salivary glands</tissue>
    </source>
</reference>
<keyword evidence="1" id="KW-0732">Signal</keyword>
<name>A0A2M4B4I3_9DIPT</name>
<proteinExistence type="predicted"/>
<dbReference type="AlphaFoldDB" id="A0A2M4B4I3"/>
<dbReference type="EMBL" id="GGFK01014654">
    <property type="protein sequence ID" value="MBW47975.1"/>
    <property type="molecule type" value="Transcribed_RNA"/>
</dbReference>
<accession>A0A2M4B4I3</accession>
<feature type="signal peptide" evidence="1">
    <location>
        <begin position="1"/>
        <end position="20"/>
    </location>
</feature>
<evidence type="ECO:0000256" key="1">
    <source>
        <dbReference type="SAM" id="SignalP"/>
    </source>
</evidence>
<feature type="chain" id="PRO_5014856778" evidence="1">
    <location>
        <begin position="21"/>
        <end position="102"/>
    </location>
</feature>
<protein>
    <submittedName>
        <fullName evidence="2">Putative secreted protein</fullName>
    </submittedName>
</protein>
<organism evidence="2">
    <name type="scientific">Anopheles triannulatus</name>
    <dbReference type="NCBI Taxonomy" id="58253"/>
    <lineage>
        <taxon>Eukaryota</taxon>
        <taxon>Metazoa</taxon>
        <taxon>Ecdysozoa</taxon>
        <taxon>Arthropoda</taxon>
        <taxon>Hexapoda</taxon>
        <taxon>Insecta</taxon>
        <taxon>Pterygota</taxon>
        <taxon>Neoptera</taxon>
        <taxon>Endopterygota</taxon>
        <taxon>Diptera</taxon>
        <taxon>Nematocera</taxon>
        <taxon>Culicoidea</taxon>
        <taxon>Culicidae</taxon>
        <taxon>Anophelinae</taxon>
        <taxon>Anopheles</taxon>
    </lineage>
</organism>